<gene>
    <name evidence="1" type="ORF">A2571_00495</name>
</gene>
<protein>
    <submittedName>
        <fullName evidence="1">Uncharacterized protein</fullName>
    </submittedName>
</protein>
<name>A0A1G2QE33_9BACT</name>
<dbReference type="AlphaFoldDB" id="A0A1G2QE33"/>
<dbReference type="EMBL" id="MHTJ01000002">
    <property type="protein sequence ID" value="OHA58850.1"/>
    <property type="molecule type" value="Genomic_DNA"/>
</dbReference>
<accession>A0A1G2QE33</accession>
<organism evidence="1 2">
    <name type="scientific">Candidatus Vogelbacteria bacterium RIFOXYD1_FULL_44_32</name>
    <dbReference type="NCBI Taxonomy" id="1802438"/>
    <lineage>
        <taxon>Bacteria</taxon>
        <taxon>Candidatus Vogeliibacteriota</taxon>
    </lineage>
</organism>
<proteinExistence type="predicted"/>
<reference evidence="1 2" key="1">
    <citation type="journal article" date="2016" name="Nat. Commun.">
        <title>Thousands of microbial genomes shed light on interconnected biogeochemical processes in an aquifer system.</title>
        <authorList>
            <person name="Anantharaman K."/>
            <person name="Brown C.T."/>
            <person name="Hug L.A."/>
            <person name="Sharon I."/>
            <person name="Castelle C.J."/>
            <person name="Probst A.J."/>
            <person name="Thomas B.C."/>
            <person name="Singh A."/>
            <person name="Wilkins M.J."/>
            <person name="Karaoz U."/>
            <person name="Brodie E.L."/>
            <person name="Williams K.H."/>
            <person name="Hubbard S.S."/>
            <person name="Banfield J.F."/>
        </authorList>
    </citation>
    <scope>NUCLEOTIDE SEQUENCE [LARGE SCALE GENOMIC DNA]</scope>
</reference>
<dbReference type="Proteomes" id="UP000177043">
    <property type="component" value="Unassembled WGS sequence"/>
</dbReference>
<sequence>MSSDVFVVADEIKITKIRYQGSTILCGPKVKWLSRHDLSAEQKLVIARLDGEVDIEHHKNFWADTVDDFLKKLEVFIQESKVVYVVAPREWLVAAANTGLVFRTFNCDMVTGNVKLKCVYQYDIYGPHNIFGAHQLR</sequence>
<dbReference type="STRING" id="1802438.A2571_00495"/>
<evidence type="ECO:0000313" key="1">
    <source>
        <dbReference type="EMBL" id="OHA58850.1"/>
    </source>
</evidence>
<evidence type="ECO:0000313" key="2">
    <source>
        <dbReference type="Proteomes" id="UP000177043"/>
    </source>
</evidence>
<comment type="caution">
    <text evidence="1">The sequence shown here is derived from an EMBL/GenBank/DDBJ whole genome shotgun (WGS) entry which is preliminary data.</text>
</comment>